<sequence length="523" mass="60553">MKNIYFIISLVQIITTCYGNVLPHYNESVVFNNNNTNNENSIINDNSYLQNVRIYDYGIPSNLQELYDIQNGNLIPMAKVKYINYKQFPDLKNVKGKNIVSQKAFNFNIKSEKSHESEIYEKALLRAEDVISKALEIKKTINVDVYIEDFCNSIQSIQCASLVGMTYAPIYIALKDGPNEREYAYPQALAKQLNLDKEIEFSGHDLIVYLNTKMAKEDYSDLIVTHEILHGLGIMGNGVVIGKSIGMDQMAEELFSPYVYYDFEKDGDEYKYHLLGFLPFTIYEKYIVSLKEPDTYICRTGFDEFYNKSVNITSYLLNTKSSTTDQFSVLTDIYKNIYDNNSSIDKYRKIAKLYKTHNSIGFKSSDGEVITLQTFDDKYLSSSSICHISVPFECHDFVSCSSENMNDYDNEFLMYYSYPIQFKTTDMINRFNNKYSLIGPKLMKILTTMGWTEKGTTQNEKIYYVTNDQYPDVYNNLFKVKANNKLYDTNKKEPYLISKGITIDSHFISIMIIIILSLIIVYY</sequence>
<evidence type="ECO:0000313" key="3">
    <source>
        <dbReference type="EMBL" id="ORX50417.1"/>
    </source>
</evidence>
<proteinExistence type="predicted"/>
<evidence type="ECO:0000256" key="1">
    <source>
        <dbReference type="SAM" id="Phobius"/>
    </source>
</evidence>
<accession>A0A1Y1V9F1</accession>
<protein>
    <submittedName>
        <fullName evidence="3">Uncharacterized protein</fullName>
    </submittedName>
</protein>
<evidence type="ECO:0000313" key="4">
    <source>
        <dbReference type="Proteomes" id="UP000193719"/>
    </source>
</evidence>
<dbReference type="AlphaFoldDB" id="A0A1Y1V9F1"/>
<keyword evidence="4" id="KW-1185">Reference proteome</keyword>
<dbReference type="EMBL" id="MCFH01000021">
    <property type="protein sequence ID" value="ORX50417.1"/>
    <property type="molecule type" value="Genomic_DNA"/>
</dbReference>
<organism evidence="3 4">
    <name type="scientific">Piromyces finnis</name>
    <dbReference type="NCBI Taxonomy" id="1754191"/>
    <lineage>
        <taxon>Eukaryota</taxon>
        <taxon>Fungi</taxon>
        <taxon>Fungi incertae sedis</taxon>
        <taxon>Chytridiomycota</taxon>
        <taxon>Chytridiomycota incertae sedis</taxon>
        <taxon>Neocallimastigomycetes</taxon>
        <taxon>Neocallimastigales</taxon>
        <taxon>Neocallimastigaceae</taxon>
        <taxon>Piromyces</taxon>
    </lineage>
</organism>
<reference evidence="3 4" key="1">
    <citation type="submission" date="2016-08" db="EMBL/GenBank/DDBJ databases">
        <title>Genomes of anaerobic fungi encode conserved fungal cellulosomes for biomass hydrolysis.</title>
        <authorList>
            <consortium name="DOE Joint Genome Institute"/>
            <person name="Haitjema C.H."/>
            <person name="Gilmore S.P."/>
            <person name="Henske J.K."/>
            <person name="Solomon K.V."/>
            <person name="De Groot R."/>
            <person name="Kuo A."/>
            <person name="Mondo S.J."/>
            <person name="Salamov A.A."/>
            <person name="Labutti K."/>
            <person name="Zhao Z."/>
            <person name="Chiniquy J."/>
            <person name="Barry K."/>
            <person name="Brewer H.M."/>
            <person name="Purvine S.O."/>
            <person name="Wright A.T."/>
            <person name="Boxma B."/>
            <person name="Van Alen T."/>
            <person name="Hackstein J.H."/>
            <person name="Baker S.E."/>
            <person name="Grigoriev I.V."/>
            <person name="O'Malley M.A."/>
        </authorList>
    </citation>
    <scope>NUCLEOTIDE SEQUENCE [LARGE SCALE GENOMIC DNA]</scope>
    <source>
        <strain evidence="4">finn</strain>
    </source>
</reference>
<dbReference type="OrthoDB" id="73465at2759"/>
<comment type="caution">
    <text evidence="3">The sequence shown here is derived from an EMBL/GenBank/DDBJ whole genome shotgun (WGS) entry which is preliminary data.</text>
</comment>
<dbReference type="Proteomes" id="UP000193719">
    <property type="component" value="Unassembled WGS sequence"/>
</dbReference>
<gene>
    <name evidence="3" type="ORF">BCR36DRAFT_412442</name>
</gene>
<reference evidence="3 4" key="2">
    <citation type="submission" date="2016-08" db="EMBL/GenBank/DDBJ databases">
        <title>Pervasive Adenine N6-methylation of Active Genes in Fungi.</title>
        <authorList>
            <consortium name="DOE Joint Genome Institute"/>
            <person name="Mondo S.J."/>
            <person name="Dannebaum R.O."/>
            <person name="Kuo R.C."/>
            <person name="Labutti K."/>
            <person name="Haridas S."/>
            <person name="Kuo A."/>
            <person name="Salamov A."/>
            <person name="Ahrendt S.R."/>
            <person name="Lipzen A."/>
            <person name="Sullivan W."/>
            <person name="Andreopoulos W.B."/>
            <person name="Clum A."/>
            <person name="Lindquist E."/>
            <person name="Daum C."/>
            <person name="Ramamoorthy G.K."/>
            <person name="Gryganskyi A."/>
            <person name="Culley D."/>
            <person name="Magnuson J.K."/>
            <person name="James T.Y."/>
            <person name="O'Malley M.A."/>
            <person name="Stajich J.E."/>
            <person name="Spatafora J.W."/>
            <person name="Visel A."/>
            <person name="Grigoriev I.V."/>
        </authorList>
    </citation>
    <scope>NUCLEOTIDE SEQUENCE [LARGE SCALE GENOMIC DNA]</scope>
    <source>
        <strain evidence="4">finn</strain>
    </source>
</reference>
<name>A0A1Y1V9F1_9FUNG</name>
<feature type="chain" id="PRO_5010985147" evidence="2">
    <location>
        <begin position="20"/>
        <end position="523"/>
    </location>
</feature>
<evidence type="ECO:0000256" key="2">
    <source>
        <dbReference type="SAM" id="SignalP"/>
    </source>
</evidence>
<keyword evidence="1" id="KW-0812">Transmembrane</keyword>
<keyword evidence="2" id="KW-0732">Signal</keyword>
<feature type="transmembrane region" description="Helical" evidence="1">
    <location>
        <begin position="505"/>
        <end position="522"/>
    </location>
</feature>
<feature type="signal peptide" evidence="2">
    <location>
        <begin position="1"/>
        <end position="19"/>
    </location>
</feature>
<keyword evidence="1" id="KW-1133">Transmembrane helix</keyword>
<keyword evidence="1" id="KW-0472">Membrane</keyword>